<dbReference type="RefSeq" id="WP_269949121.1">
    <property type="nucleotide sequence ID" value="NZ_CP104758.1"/>
</dbReference>
<keyword evidence="1" id="KW-0175">Coiled coil</keyword>
<dbReference type="InterPro" id="IPR013587">
    <property type="entry name" value="Nitrate/nitrite_sensing"/>
</dbReference>
<dbReference type="SUPFAM" id="SSF52172">
    <property type="entry name" value="CheY-like"/>
    <property type="match status" value="1"/>
</dbReference>
<evidence type="ECO:0000256" key="1">
    <source>
        <dbReference type="SAM" id="Coils"/>
    </source>
</evidence>
<dbReference type="InterPro" id="IPR011006">
    <property type="entry name" value="CheY-like_superfamily"/>
</dbReference>
<proteinExistence type="predicted"/>
<dbReference type="InterPro" id="IPR036388">
    <property type="entry name" value="WH-like_DNA-bd_sf"/>
</dbReference>
<gene>
    <name evidence="3" type="ORF">N5580_10110</name>
</gene>
<dbReference type="Pfam" id="PF03861">
    <property type="entry name" value="ANTAR"/>
    <property type="match status" value="1"/>
</dbReference>
<dbReference type="Gene3D" id="1.10.10.10">
    <property type="entry name" value="Winged helix-like DNA-binding domain superfamily/Winged helix DNA-binding domain"/>
    <property type="match status" value="1"/>
</dbReference>
<dbReference type="Proteomes" id="UP001211544">
    <property type="component" value="Chromosome"/>
</dbReference>
<dbReference type="InterPro" id="IPR005561">
    <property type="entry name" value="ANTAR"/>
</dbReference>
<protein>
    <submittedName>
        <fullName evidence="3">Nitrate- and nitrite sensing domain-containing protein</fullName>
    </submittedName>
</protein>
<dbReference type="KEGG" id="kpie:N5580_10110"/>
<organism evidence="3 4">
    <name type="scientific">Pantoea piersonii</name>
    <dbReference type="NCBI Taxonomy" id="2364647"/>
    <lineage>
        <taxon>Bacteria</taxon>
        <taxon>Pseudomonadati</taxon>
        <taxon>Pseudomonadota</taxon>
        <taxon>Gammaproteobacteria</taxon>
        <taxon>Enterobacterales</taxon>
        <taxon>Erwiniaceae</taxon>
        <taxon>Pantoea</taxon>
    </lineage>
</organism>
<feature type="coiled-coil region" evidence="1">
    <location>
        <begin position="326"/>
        <end position="353"/>
    </location>
</feature>
<dbReference type="Pfam" id="PF08376">
    <property type="entry name" value="NIT"/>
    <property type="match status" value="1"/>
</dbReference>
<dbReference type="EMBL" id="CP104758">
    <property type="protein sequence ID" value="WBG89473.1"/>
    <property type="molecule type" value="Genomic_DNA"/>
</dbReference>
<reference evidence="3 4" key="1">
    <citation type="journal article" date="2022" name="J Glob Antimicrob Resist">
        <title>First complete genome of a multidrug resistant strain of the novel human pathogen Kalamiella piersonii (GABEKP28) identified in human saliva.</title>
        <authorList>
            <person name="McDonagh F."/>
            <person name="Singh N.K."/>
            <person name="Venkateswaran K."/>
            <person name="Lonappan A.M."/>
            <person name="Hallahan B."/>
            <person name="Tuohy A."/>
            <person name="Burke L."/>
            <person name="Kovarova A."/>
            <person name="Miliotis G."/>
        </authorList>
    </citation>
    <scope>NUCLEOTIDE SEQUENCE [LARGE SCALE GENOMIC DNA]</scope>
    <source>
        <strain evidence="3 4">GABEKP28</strain>
    </source>
</reference>
<evidence type="ECO:0000313" key="4">
    <source>
        <dbReference type="Proteomes" id="UP001211544"/>
    </source>
</evidence>
<feature type="domain" description="ANTAR" evidence="2">
    <location>
        <begin position="336"/>
        <end position="397"/>
    </location>
</feature>
<accession>A0AAJ5QHC2</accession>
<evidence type="ECO:0000313" key="3">
    <source>
        <dbReference type="EMBL" id="WBG89473.1"/>
    </source>
</evidence>
<dbReference type="PROSITE" id="PS50921">
    <property type="entry name" value="ANTAR"/>
    <property type="match status" value="1"/>
</dbReference>
<sequence length="409" mass="45065">MTDALAYLQASRDSDIASLQRLLHTGQLIAALSELIHQLQRERGASNIWICSQGRLFSQERLAREQEVSAAIREFTQALPPAAAHPGDSRFCNLIAAALQTLAALPALRAQMLSGNRDQAQAMQAFNQVIRTLLNLVFEAADTASHPNISRALIALFSFMQGKELTGQERATGSAGFAAGCFSEAQRQRMVALIAAQEQSFATFSQFADADALARWRPLATASREVERLRRIACTLGQAEESGTLRWFSLLSARIDQMKTLEDHLTATLMARCRQAIHAAQSEAAQPIQAADQSFSLYIAGADWLPEEQTRLHSDGLAHQLGRSVLSLVREQAQRLQRQADELATMRATLEERRVIDQAKAWLMQQHDYSEQAAWQALRKSAMNQNKRIIDIAQAVLAVAAMAQPPAGQ</sequence>
<dbReference type="AlphaFoldDB" id="A0AAJ5QHC2"/>
<dbReference type="SMART" id="SM01012">
    <property type="entry name" value="ANTAR"/>
    <property type="match status" value="1"/>
</dbReference>
<name>A0AAJ5QHC2_9GAMM</name>
<dbReference type="GO" id="GO:0003723">
    <property type="term" value="F:RNA binding"/>
    <property type="evidence" value="ECO:0007669"/>
    <property type="project" value="InterPro"/>
</dbReference>
<evidence type="ECO:0000259" key="2">
    <source>
        <dbReference type="PROSITE" id="PS50921"/>
    </source>
</evidence>
<keyword evidence="4" id="KW-1185">Reference proteome</keyword>